<protein>
    <recommendedName>
        <fullName evidence="2">UPF0301 protein ZRA01_16530</fullName>
    </recommendedName>
</protein>
<dbReference type="Gene3D" id="3.40.1740.10">
    <property type="entry name" value="VC0467-like"/>
    <property type="match status" value="1"/>
</dbReference>
<sequence>MTTTTINLTDHFLIAMPAMADPNFTRTLTYIAEHNENGAMGIIVNRPTDMRLATLFERIDIPFEQPDFADLPVYFGGPVQSDRGFVLHRPAGDWHSTLRVSDSVALTSSRDVLQSLANEGQPGEVLVALGYSGWSAGQLEHEIAQNAWLTVPASLDIVFSLPPEERLAAAMQLLGVDFAKLSDVAGHA</sequence>
<evidence type="ECO:0000313" key="4">
    <source>
        <dbReference type="Proteomes" id="UP000318422"/>
    </source>
</evidence>
<dbReference type="AlphaFoldDB" id="A0A4Y4CYE6"/>
<dbReference type="Pfam" id="PF02622">
    <property type="entry name" value="DUF179"/>
    <property type="match status" value="1"/>
</dbReference>
<name>A0A4Y4CYE6_ZOORA</name>
<accession>A0A4Y4CYE6</accession>
<dbReference type="GO" id="GO:0005829">
    <property type="term" value="C:cytosol"/>
    <property type="evidence" value="ECO:0007669"/>
    <property type="project" value="TreeGrafter"/>
</dbReference>
<dbReference type="HAMAP" id="MF_00758">
    <property type="entry name" value="UPF0301"/>
    <property type="match status" value="1"/>
</dbReference>
<dbReference type="OrthoDB" id="9807486at2"/>
<dbReference type="InterPro" id="IPR003774">
    <property type="entry name" value="AlgH-like"/>
</dbReference>
<dbReference type="SUPFAM" id="SSF143456">
    <property type="entry name" value="VC0467-like"/>
    <property type="match status" value="1"/>
</dbReference>
<organism evidence="3 4">
    <name type="scientific">Zoogloea ramigera</name>
    <dbReference type="NCBI Taxonomy" id="350"/>
    <lineage>
        <taxon>Bacteria</taxon>
        <taxon>Pseudomonadati</taxon>
        <taxon>Pseudomonadota</taxon>
        <taxon>Betaproteobacteria</taxon>
        <taxon>Rhodocyclales</taxon>
        <taxon>Zoogloeaceae</taxon>
        <taxon>Zoogloea</taxon>
    </lineage>
</organism>
<keyword evidence="4" id="KW-1185">Reference proteome</keyword>
<evidence type="ECO:0000256" key="2">
    <source>
        <dbReference type="HAMAP-Rule" id="MF_00758"/>
    </source>
</evidence>
<proteinExistence type="inferred from homology"/>
<dbReference type="Proteomes" id="UP000318422">
    <property type="component" value="Unassembled WGS sequence"/>
</dbReference>
<dbReference type="PANTHER" id="PTHR30327:SF1">
    <property type="entry name" value="UPF0301 PROTEIN YQGE"/>
    <property type="match status" value="1"/>
</dbReference>
<evidence type="ECO:0000313" key="3">
    <source>
        <dbReference type="EMBL" id="GEC95580.1"/>
    </source>
</evidence>
<dbReference type="EMBL" id="BJNV01000023">
    <property type="protein sequence ID" value="GEC95580.1"/>
    <property type="molecule type" value="Genomic_DNA"/>
</dbReference>
<dbReference type="NCBIfam" id="NF001266">
    <property type="entry name" value="PRK00228.1-1"/>
    <property type="match status" value="1"/>
</dbReference>
<dbReference type="PANTHER" id="PTHR30327">
    <property type="entry name" value="UNCHARACTERIZED PROTEIN YQGE"/>
    <property type="match status" value="1"/>
</dbReference>
<comment type="similarity">
    <text evidence="1 2">Belongs to the UPF0301 (AlgH) family.</text>
</comment>
<comment type="caution">
    <text evidence="3">The sequence shown here is derived from an EMBL/GenBank/DDBJ whole genome shotgun (WGS) entry which is preliminary data.</text>
</comment>
<gene>
    <name evidence="3" type="ORF">ZRA01_16530</name>
</gene>
<reference evidence="3 4" key="1">
    <citation type="submission" date="2019-06" db="EMBL/GenBank/DDBJ databases">
        <title>Whole genome shotgun sequence of Zoogloea ramigera NBRC 15342.</title>
        <authorList>
            <person name="Hosoyama A."/>
            <person name="Uohara A."/>
            <person name="Ohji S."/>
            <person name="Ichikawa N."/>
        </authorList>
    </citation>
    <scope>NUCLEOTIDE SEQUENCE [LARGE SCALE GENOMIC DNA]</scope>
    <source>
        <strain evidence="3 4">NBRC 15342</strain>
    </source>
</reference>
<evidence type="ECO:0000256" key="1">
    <source>
        <dbReference type="ARBA" id="ARBA00009600"/>
    </source>
</evidence>